<proteinExistence type="predicted"/>
<organism evidence="2 3">
    <name type="scientific">Aureispira anguillae</name>
    <dbReference type="NCBI Taxonomy" id="2864201"/>
    <lineage>
        <taxon>Bacteria</taxon>
        <taxon>Pseudomonadati</taxon>
        <taxon>Bacteroidota</taxon>
        <taxon>Saprospiria</taxon>
        <taxon>Saprospirales</taxon>
        <taxon>Saprospiraceae</taxon>
        <taxon>Aureispira</taxon>
    </lineage>
</organism>
<keyword evidence="1" id="KW-0812">Transmembrane</keyword>
<feature type="transmembrane region" description="Helical" evidence="1">
    <location>
        <begin position="44"/>
        <end position="68"/>
    </location>
</feature>
<keyword evidence="1" id="KW-0472">Membrane</keyword>
<accession>A0A915YG15</accession>
<name>A0A915YG15_9BACT</name>
<dbReference type="Proteomes" id="UP001060919">
    <property type="component" value="Chromosome"/>
</dbReference>
<evidence type="ECO:0000313" key="2">
    <source>
        <dbReference type="EMBL" id="BDS12485.1"/>
    </source>
</evidence>
<evidence type="ECO:0000256" key="1">
    <source>
        <dbReference type="SAM" id="Phobius"/>
    </source>
</evidence>
<dbReference type="EMBL" id="AP026867">
    <property type="protein sequence ID" value="BDS12485.1"/>
    <property type="molecule type" value="Genomic_DNA"/>
</dbReference>
<dbReference type="RefSeq" id="WP_264793551.1">
    <property type="nucleotide sequence ID" value="NZ_AP026867.1"/>
</dbReference>
<protein>
    <submittedName>
        <fullName evidence="2">Uncharacterized protein</fullName>
    </submittedName>
</protein>
<reference evidence="2" key="1">
    <citation type="submission" date="2022-09" db="EMBL/GenBank/DDBJ databases">
        <title>Aureispira anguillicida sp. nov., isolated from Leptocephalus of Japanese eel Anguilla japonica.</title>
        <authorList>
            <person name="Yuasa K."/>
            <person name="Mekata T."/>
            <person name="Ikunari K."/>
        </authorList>
    </citation>
    <scope>NUCLEOTIDE SEQUENCE</scope>
    <source>
        <strain evidence="2">EL160426</strain>
    </source>
</reference>
<keyword evidence="1" id="KW-1133">Transmembrane helix</keyword>
<dbReference type="KEGG" id="aup:AsAng_0032080"/>
<sequence length="183" mass="21273">MVLKPDDFHLVEAYLNAIREKEVILWEGKMQPIKQETKSKETRLLITFLIGVFCIGIFPLMGLLLVAIPPLTYLYSDHLEKTRQDALTYTRYLITPKRLIFITWHKKKVHINSIFANNINKVLTNRSQNGEVSICFVPRTPASFDTYYYTDGQKSPMVGFINIGDLERKKVLQIIQKQVLLEQ</sequence>
<evidence type="ECO:0000313" key="3">
    <source>
        <dbReference type="Proteomes" id="UP001060919"/>
    </source>
</evidence>
<keyword evidence="3" id="KW-1185">Reference proteome</keyword>
<gene>
    <name evidence="2" type="ORF">AsAng_0032080</name>
</gene>
<dbReference type="AlphaFoldDB" id="A0A915YG15"/>